<dbReference type="SUPFAM" id="SSF51011">
    <property type="entry name" value="Glycosyl hydrolase domain"/>
    <property type="match status" value="1"/>
</dbReference>
<dbReference type="Gene3D" id="3.90.400.10">
    <property type="entry name" value="Oligo-1,6-glucosidase, Domain 2"/>
    <property type="match status" value="1"/>
</dbReference>
<dbReference type="GO" id="GO:0004556">
    <property type="term" value="F:alpha-amylase activity"/>
    <property type="evidence" value="ECO:0007669"/>
    <property type="project" value="TreeGrafter"/>
</dbReference>
<dbReference type="OrthoDB" id="1740265at2759"/>
<keyword evidence="7" id="KW-1185">Reference proteome</keyword>
<dbReference type="InterPro" id="IPR032675">
    <property type="entry name" value="LRR_dom_sf"/>
</dbReference>
<accession>A0A8H6Z8R9</accession>
<reference evidence="6" key="1">
    <citation type="submission" date="2020-05" db="EMBL/GenBank/DDBJ databases">
        <title>Mycena genomes resolve the evolution of fungal bioluminescence.</title>
        <authorList>
            <person name="Tsai I.J."/>
        </authorList>
    </citation>
    <scope>NUCLEOTIDE SEQUENCE</scope>
    <source>
        <strain evidence="6">160909Yilan</strain>
    </source>
</reference>
<organism evidence="6 7">
    <name type="scientific">Mycena sanguinolenta</name>
    <dbReference type="NCBI Taxonomy" id="230812"/>
    <lineage>
        <taxon>Eukaryota</taxon>
        <taxon>Fungi</taxon>
        <taxon>Dikarya</taxon>
        <taxon>Basidiomycota</taxon>
        <taxon>Agaricomycotina</taxon>
        <taxon>Agaricomycetes</taxon>
        <taxon>Agaricomycetidae</taxon>
        <taxon>Agaricales</taxon>
        <taxon>Marasmiineae</taxon>
        <taxon>Mycenaceae</taxon>
        <taxon>Mycena</taxon>
    </lineage>
</organism>
<comment type="caution">
    <text evidence="6">The sequence shown here is derived from an EMBL/GenBank/DDBJ whole genome shotgun (WGS) entry which is preliminary data.</text>
</comment>
<dbReference type="FunFam" id="2.60.40.1180:FF:000007">
    <property type="entry name" value="Sucrose isomerase"/>
    <property type="match status" value="1"/>
</dbReference>
<dbReference type="AlphaFoldDB" id="A0A8H6Z8R9"/>
<dbReference type="Gene3D" id="2.60.40.1180">
    <property type="entry name" value="Golgi alpha-mannosidase II"/>
    <property type="match status" value="1"/>
</dbReference>
<dbReference type="Gene3D" id="3.20.20.80">
    <property type="entry name" value="Glycosidases"/>
    <property type="match status" value="1"/>
</dbReference>
<evidence type="ECO:0000256" key="2">
    <source>
        <dbReference type="ARBA" id="ARBA00022801"/>
    </source>
</evidence>
<evidence type="ECO:0000313" key="6">
    <source>
        <dbReference type="EMBL" id="KAF7371285.1"/>
    </source>
</evidence>
<dbReference type="GO" id="GO:0000025">
    <property type="term" value="P:maltose catabolic process"/>
    <property type="evidence" value="ECO:0007669"/>
    <property type="project" value="TreeGrafter"/>
</dbReference>
<comment type="similarity">
    <text evidence="1">Belongs to the glycosyl hydrolase 13 family.</text>
</comment>
<keyword evidence="3" id="KW-0326">Glycosidase</keyword>
<dbReference type="GO" id="GO:0004574">
    <property type="term" value="F:oligo-1,6-glucosidase activity"/>
    <property type="evidence" value="ECO:0007669"/>
    <property type="project" value="TreeGrafter"/>
</dbReference>
<keyword evidence="4" id="KW-0462">Maltose metabolism</keyword>
<dbReference type="EMBL" id="JACAZH010000004">
    <property type="protein sequence ID" value="KAF7371285.1"/>
    <property type="molecule type" value="Genomic_DNA"/>
</dbReference>
<feature type="domain" description="Glycosyl hydrolase family 13 catalytic" evidence="5">
    <location>
        <begin position="373"/>
        <end position="801"/>
    </location>
</feature>
<gene>
    <name evidence="6" type="ORF">MSAN_00764400</name>
</gene>
<dbReference type="PANTHER" id="PTHR10357:SF232">
    <property type="entry name" value="GLYCOSYL HYDROLASE FAMILY 13 CATALYTIC DOMAIN-CONTAINING PROTEIN"/>
    <property type="match status" value="1"/>
</dbReference>
<name>A0A8H6Z8R9_9AGAR</name>
<dbReference type="PANTHER" id="PTHR10357">
    <property type="entry name" value="ALPHA-AMYLASE FAMILY MEMBER"/>
    <property type="match status" value="1"/>
</dbReference>
<dbReference type="Pfam" id="PF00128">
    <property type="entry name" value="Alpha-amylase"/>
    <property type="match status" value="1"/>
</dbReference>
<dbReference type="Proteomes" id="UP000623467">
    <property type="component" value="Unassembled WGS sequence"/>
</dbReference>
<evidence type="ECO:0000259" key="5">
    <source>
        <dbReference type="SMART" id="SM00642"/>
    </source>
</evidence>
<dbReference type="CDD" id="cd11333">
    <property type="entry name" value="AmyAc_SI_OligoGlu_DGase"/>
    <property type="match status" value="1"/>
</dbReference>
<dbReference type="GO" id="GO:0033934">
    <property type="term" value="F:glucan 1,4-alpha-maltotriohydrolase activity"/>
    <property type="evidence" value="ECO:0007669"/>
    <property type="project" value="TreeGrafter"/>
</dbReference>
<dbReference type="SUPFAM" id="SSF51445">
    <property type="entry name" value="(Trans)glycosidases"/>
    <property type="match status" value="1"/>
</dbReference>
<evidence type="ECO:0000256" key="3">
    <source>
        <dbReference type="ARBA" id="ARBA00023295"/>
    </source>
</evidence>
<protein>
    <submittedName>
        <fullName evidence="6">Glycoside hydrolase family 13 protein</fullName>
    </submittedName>
</protein>
<dbReference type="SMART" id="SM00642">
    <property type="entry name" value="Aamy"/>
    <property type="match status" value="1"/>
</dbReference>
<dbReference type="SUPFAM" id="SSF52047">
    <property type="entry name" value="RNI-like"/>
    <property type="match status" value="1"/>
</dbReference>
<dbReference type="FunFam" id="3.20.20.80:FF:000087">
    <property type="entry name" value="Oligo-1,6-glucosidase IMA1"/>
    <property type="match status" value="1"/>
</dbReference>
<evidence type="ECO:0000256" key="4">
    <source>
        <dbReference type="ARBA" id="ARBA00026248"/>
    </source>
</evidence>
<dbReference type="FunFam" id="3.90.400.10:FF:000004">
    <property type="entry name" value="Oligo-1,6-glucosidase"/>
    <property type="match status" value="1"/>
</dbReference>
<evidence type="ECO:0000313" key="7">
    <source>
        <dbReference type="Proteomes" id="UP000623467"/>
    </source>
</evidence>
<proteinExistence type="inferred from homology"/>
<dbReference type="InterPro" id="IPR017853">
    <property type="entry name" value="GH"/>
</dbReference>
<dbReference type="GO" id="GO:0005987">
    <property type="term" value="P:sucrose catabolic process"/>
    <property type="evidence" value="ECO:0007669"/>
    <property type="project" value="TreeGrafter"/>
</dbReference>
<sequence length="946" mass="109020">MHMSSIQDLSFELLEQIIDRVPADQANLRAVCKTLNLAITPSFFSSLFIDVHRSRLELGLSHLEALASGKTLWSQFAHTLRIKNLSPSVVVDANENREDDSINAGDLDLAEDRLAQCLPPALESLKNVRTVLWTFTGCPEESRWTPEAIHDFMASLPQLETFNLTADETSFSRNYDCDFDRLTGLRNLTLTSSDAMSLGYVSRSLSRAVSQSPNLRYLHLQTTTRYWGHPPLHNFADLFHTLRHPLQLTELRLLNCLRMNVNSILLEDNITKIETDPEGRNMVHRFLDLVNELPIMDAAIIPSFPLRHEASDMDSELEPTHTKLERRFIREIDVAVRDFKSQDGHVSTAVPAESKLDMTTHPEIWWKDAVVYQIYPLSFSDSNGDGFGDLGGIAKKLDYLKNLGVDVVWLSPIYKSPLADMGYDISDYCSIDPRYGTLQDWDNLLAGLHGRGMKLMMDLVVNHTSDEHDWFIESRSSKTNPKRDWYIWRPPKYDAAGNRRPPNNWKAQFQGSVWEYDEKTDEYYLHLFHTKQPDLNWENPQVRDAVWDLMRFWIDRGCDGFRMDVINLISKVDGLPDAPVTIPEDEYQNATPLFANGPRVHEFIKEMFTNVLSGHDLITVGEAPFTYSTTEVARYVLPANKELDMVFHFELVNLDSMPQRKPLVYRPWKLPEFTEIVNRWQTCFRQEGFWNAIYIENHDQGRSVTRWANDSDVWRTVSAKMLAMLEVTLGGTQYVFQGQEIGMRNFPRSWGISEYKDVNSQNFYREILTKRLLESGGKAEDSIDMSDVLDDLQKKARDHGRIPMQWDSSAHGGFTTGSPWMRVNDDYPTCNVAAQLDDPQSVHAFWTKALQLRKEHKVLIYGDFRHLTPEHEQVFAYKRSYKGRLALIMLNFTASDITYHLPSHEEYSGFELVFGNYSEEQREIFNAAEIALRAYEGRVYLSNQEA</sequence>
<dbReference type="GO" id="GO:0004575">
    <property type="term" value="F:sucrose alpha-glucosidase activity"/>
    <property type="evidence" value="ECO:0007669"/>
    <property type="project" value="TreeGrafter"/>
</dbReference>
<dbReference type="InterPro" id="IPR045857">
    <property type="entry name" value="O16G_dom_2"/>
</dbReference>
<dbReference type="Gene3D" id="3.80.10.10">
    <property type="entry name" value="Ribonuclease Inhibitor"/>
    <property type="match status" value="1"/>
</dbReference>
<dbReference type="InterPro" id="IPR013780">
    <property type="entry name" value="Glyco_hydro_b"/>
</dbReference>
<keyword evidence="2 6" id="KW-0378">Hydrolase</keyword>
<evidence type="ECO:0000256" key="1">
    <source>
        <dbReference type="ARBA" id="ARBA00008061"/>
    </source>
</evidence>
<dbReference type="InterPro" id="IPR006047">
    <property type="entry name" value="GH13_cat_dom"/>
</dbReference>